<dbReference type="PANTHER" id="PTHR42901">
    <property type="entry name" value="ALCOHOL DEHYDROGENASE"/>
    <property type="match status" value="1"/>
</dbReference>
<dbReference type="Gene3D" id="3.40.50.720">
    <property type="entry name" value="NAD(P)-binding Rossmann-like Domain"/>
    <property type="match status" value="1"/>
</dbReference>
<dbReference type="PRINTS" id="PR00080">
    <property type="entry name" value="SDRFAMILY"/>
</dbReference>
<dbReference type="GO" id="GO:0016491">
    <property type="term" value="F:oxidoreductase activity"/>
    <property type="evidence" value="ECO:0007669"/>
    <property type="project" value="UniProtKB-KW"/>
</dbReference>
<protein>
    <submittedName>
        <fullName evidence="4">NAD(P)-binding protein</fullName>
    </submittedName>
</protein>
<dbReference type="SUPFAM" id="SSF51735">
    <property type="entry name" value="NAD(P)-binding Rossmann-fold domains"/>
    <property type="match status" value="1"/>
</dbReference>
<dbReference type="RefSeq" id="XP_018038088.1">
    <property type="nucleotide sequence ID" value="XM_018180158.1"/>
</dbReference>
<dbReference type="Pfam" id="PF00106">
    <property type="entry name" value="adh_short"/>
    <property type="match status" value="1"/>
</dbReference>
<dbReference type="STRING" id="1460663.A0A177CJP8"/>
<dbReference type="OrthoDB" id="1933717at2759"/>
<evidence type="ECO:0000256" key="1">
    <source>
        <dbReference type="ARBA" id="ARBA00006484"/>
    </source>
</evidence>
<sequence>MHYQRYKDNKPERSRGASIGIGAAIAHRLAQEGANLILFSRTESKLKYLSEEIQSKIDTNTIKIFTTAVDVASHVQVTKAVSNVVKQNGPIDVLINNTGLALRAPATFPDLKIEDVVAMTETNVNGYLFATYAVLNEGGMRERGQRTILNVTSTTAMEAPPFPSESIYYGSKRFQEGFTDALRTELAGTNIKVLALRPGVVATHFHKQRVDFDKDAYDSFMEGFETLLAEDVAEAAAWMLVRKNESW</sequence>
<keyword evidence="5" id="KW-1185">Reference proteome</keyword>
<proteinExistence type="inferred from homology"/>
<keyword evidence="2" id="KW-0560">Oxidoreductase</keyword>
<accession>A0A177CJP8</accession>
<name>A0A177CJP8_9PLEO</name>
<dbReference type="InParanoid" id="A0A177CJP8"/>
<dbReference type="InterPro" id="IPR036291">
    <property type="entry name" value="NAD(P)-bd_dom_sf"/>
</dbReference>
<reference evidence="4 5" key="1">
    <citation type="submission" date="2016-05" db="EMBL/GenBank/DDBJ databases">
        <title>Comparative analysis of secretome profiles of manganese(II)-oxidizing ascomycete fungi.</title>
        <authorList>
            <consortium name="DOE Joint Genome Institute"/>
            <person name="Zeiner C.A."/>
            <person name="Purvine S.O."/>
            <person name="Zink E.M."/>
            <person name="Wu S."/>
            <person name="Pasa-Tolic L."/>
            <person name="Chaput D.L."/>
            <person name="Haridas S."/>
            <person name="Grigoriev I.V."/>
            <person name="Santelli C.M."/>
            <person name="Hansel C.M."/>
        </authorList>
    </citation>
    <scope>NUCLEOTIDE SEQUENCE [LARGE SCALE GENOMIC DNA]</scope>
    <source>
        <strain evidence="4 5">AP3s5-JAC2a</strain>
    </source>
</reference>
<comment type="similarity">
    <text evidence="1 3">Belongs to the short-chain dehydrogenases/reductases (SDR) family.</text>
</comment>
<dbReference type="Proteomes" id="UP000077069">
    <property type="component" value="Unassembled WGS sequence"/>
</dbReference>
<dbReference type="AlphaFoldDB" id="A0A177CJP8"/>
<dbReference type="PRINTS" id="PR00081">
    <property type="entry name" value="GDHRDH"/>
</dbReference>
<dbReference type="GeneID" id="28763644"/>
<gene>
    <name evidence="4" type="ORF">CC84DRAFT_1175470</name>
</gene>
<evidence type="ECO:0000313" key="5">
    <source>
        <dbReference type="Proteomes" id="UP000077069"/>
    </source>
</evidence>
<dbReference type="EMBL" id="KV441551">
    <property type="protein sequence ID" value="OAG07723.1"/>
    <property type="molecule type" value="Genomic_DNA"/>
</dbReference>
<evidence type="ECO:0000256" key="2">
    <source>
        <dbReference type="ARBA" id="ARBA00023002"/>
    </source>
</evidence>
<organism evidence="4 5">
    <name type="scientific">Paraphaeosphaeria sporulosa</name>
    <dbReference type="NCBI Taxonomy" id="1460663"/>
    <lineage>
        <taxon>Eukaryota</taxon>
        <taxon>Fungi</taxon>
        <taxon>Dikarya</taxon>
        <taxon>Ascomycota</taxon>
        <taxon>Pezizomycotina</taxon>
        <taxon>Dothideomycetes</taxon>
        <taxon>Pleosporomycetidae</taxon>
        <taxon>Pleosporales</taxon>
        <taxon>Massarineae</taxon>
        <taxon>Didymosphaeriaceae</taxon>
        <taxon>Paraphaeosphaeria</taxon>
    </lineage>
</organism>
<evidence type="ECO:0000256" key="3">
    <source>
        <dbReference type="RuleBase" id="RU000363"/>
    </source>
</evidence>
<evidence type="ECO:0000313" key="4">
    <source>
        <dbReference type="EMBL" id="OAG07723.1"/>
    </source>
</evidence>
<dbReference type="InterPro" id="IPR002347">
    <property type="entry name" value="SDR_fam"/>
</dbReference>
<dbReference type="PANTHER" id="PTHR42901:SF1">
    <property type="entry name" value="ALCOHOL DEHYDROGENASE"/>
    <property type="match status" value="1"/>
</dbReference>